<gene>
    <name evidence="1" type="ORF">PCOR1329_LOCUS72942</name>
</gene>
<accession>A0ABN9X379</accession>
<comment type="caution">
    <text evidence="1">The sequence shown here is derived from an EMBL/GenBank/DDBJ whole genome shotgun (WGS) entry which is preliminary data.</text>
</comment>
<name>A0ABN9X379_9DINO</name>
<feature type="non-terminal residue" evidence="1">
    <location>
        <position position="120"/>
    </location>
</feature>
<dbReference type="Proteomes" id="UP001189429">
    <property type="component" value="Unassembled WGS sequence"/>
</dbReference>
<reference evidence="1" key="1">
    <citation type="submission" date="2023-10" db="EMBL/GenBank/DDBJ databases">
        <authorList>
            <person name="Chen Y."/>
            <person name="Shah S."/>
            <person name="Dougan E. K."/>
            <person name="Thang M."/>
            <person name="Chan C."/>
        </authorList>
    </citation>
    <scope>NUCLEOTIDE SEQUENCE [LARGE SCALE GENOMIC DNA]</scope>
</reference>
<proteinExistence type="predicted"/>
<protein>
    <submittedName>
        <fullName evidence="1">Uncharacterized protein</fullName>
    </submittedName>
</protein>
<keyword evidence="2" id="KW-1185">Reference proteome</keyword>
<evidence type="ECO:0000313" key="2">
    <source>
        <dbReference type="Proteomes" id="UP001189429"/>
    </source>
</evidence>
<dbReference type="EMBL" id="CAUYUJ010019786">
    <property type="protein sequence ID" value="CAK0893681.1"/>
    <property type="molecule type" value="Genomic_DNA"/>
</dbReference>
<sequence>MEGVRDTEKILAAMRDMIAPLSSSVASLSSQLNLGVQEINQQISGIQGQMIAAEKNFQTLQQAHTELAKQTAANFEQMRVIHEQALLQCIQDRETAESALRDELKGMIQTMRDEIQDIQK</sequence>
<organism evidence="1 2">
    <name type="scientific">Prorocentrum cordatum</name>
    <dbReference type="NCBI Taxonomy" id="2364126"/>
    <lineage>
        <taxon>Eukaryota</taxon>
        <taxon>Sar</taxon>
        <taxon>Alveolata</taxon>
        <taxon>Dinophyceae</taxon>
        <taxon>Prorocentrales</taxon>
        <taxon>Prorocentraceae</taxon>
        <taxon>Prorocentrum</taxon>
    </lineage>
</organism>
<evidence type="ECO:0000313" key="1">
    <source>
        <dbReference type="EMBL" id="CAK0893681.1"/>
    </source>
</evidence>